<evidence type="ECO:0000256" key="5">
    <source>
        <dbReference type="ARBA" id="ARBA00022692"/>
    </source>
</evidence>
<dbReference type="Pfam" id="PF07715">
    <property type="entry name" value="Plug"/>
    <property type="match status" value="1"/>
</dbReference>
<dbReference type="SUPFAM" id="SSF56935">
    <property type="entry name" value="Porins"/>
    <property type="match status" value="1"/>
</dbReference>
<protein>
    <submittedName>
        <fullName evidence="16">TonB-dependent receptor</fullName>
    </submittedName>
</protein>
<feature type="domain" description="TonB-dependent receptor-like beta-barrel" evidence="14">
    <location>
        <begin position="248"/>
        <end position="699"/>
    </location>
</feature>
<dbReference type="Pfam" id="PF00593">
    <property type="entry name" value="TonB_dep_Rec_b-barrel"/>
    <property type="match status" value="1"/>
</dbReference>
<accession>A0ABW3C029</accession>
<comment type="similarity">
    <text evidence="11 12">Belongs to the TonB-dependent receptor family.</text>
</comment>
<gene>
    <name evidence="16" type="ORF">ACFQ00_05620</name>
</gene>
<evidence type="ECO:0000256" key="13">
    <source>
        <dbReference type="SAM" id="SignalP"/>
    </source>
</evidence>
<evidence type="ECO:0000256" key="3">
    <source>
        <dbReference type="ARBA" id="ARBA00022452"/>
    </source>
</evidence>
<evidence type="ECO:0000313" key="17">
    <source>
        <dbReference type="Proteomes" id="UP001597124"/>
    </source>
</evidence>
<evidence type="ECO:0000256" key="12">
    <source>
        <dbReference type="RuleBase" id="RU003357"/>
    </source>
</evidence>
<evidence type="ECO:0000259" key="15">
    <source>
        <dbReference type="Pfam" id="PF07715"/>
    </source>
</evidence>
<dbReference type="RefSeq" id="WP_381487421.1">
    <property type="nucleotide sequence ID" value="NZ_JBHTIK010000002.1"/>
</dbReference>
<keyword evidence="9 11" id="KW-0472">Membrane</keyword>
<evidence type="ECO:0000256" key="10">
    <source>
        <dbReference type="ARBA" id="ARBA00023237"/>
    </source>
</evidence>
<keyword evidence="3 11" id="KW-1134">Transmembrane beta strand</keyword>
<dbReference type="EMBL" id="JBHTIK010000002">
    <property type="protein sequence ID" value="MFD0847798.1"/>
    <property type="molecule type" value="Genomic_DNA"/>
</dbReference>
<evidence type="ECO:0000259" key="14">
    <source>
        <dbReference type="Pfam" id="PF00593"/>
    </source>
</evidence>
<dbReference type="InterPro" id="IPR039426">
    <property type="entry name" value="TonB-dep_rcpt-like"/>
</dbReference>
<keyword evidence="5 11" id="KW-0812">Transmembrane</keyword>
<proteinExistence type="inferred from homology"/>
<evidence type="ECO:0000256" key="2">
    <source>
        <dbReference type="ARBA" id="ARBA00022448"/>
    </source>
</evidence>
<organism evidence="16 17">
    <name type="scientific">Sphingosinicella xenopeptidilytica</name>
    <dbReference type="NCBI Taxonomy" id="364098"/>
    <lineage>
        <taxon>Bacteria</taxon>
        <taxon>Pseudomonadati</taxon>
        <taxon>Pseudomonadota</taxon>
        <taxon>Alphaproteobacteria</taxon>
        <taxon>Sphingomonadales</taxon>
        <taxon>Sphingosinicellaceae</taxon>
        <taxon>Sphingosinicella</taxon>
    </lineage>
</organism>
<evidence type="ECO:0000256" key="1">
    <source>
        <dbReference type="ARBA" id="ARBA00004571"/>
    </source>
</evidence>
<dbReference type="Gene3D" id="2.40.170.20">
    <property type="entry name" value="TonB-dependent receptor, beta-barrel domain"/>
    <property type="match status" value="1"/>
</dbReference>
<dbReference type="PROSITE" id="PS52016">
    <property type="entry name" value="TONB_DEPENDENT_REC_3"/>
    <property type="match status" value="1"/>
</dbReference>
<dbReference type="PANTHER" id="PTHR32552">
    <property type="entry name" value="FERRICHROME IRON RECEPTOR-RELATED"/>
    <property type="match status" value="1"/>
</dbReference>
<dbReference type="InterPro" id="IPR012910">
    <property type="entry name" value="Plug_dom"/>
</dbReference>
<reference evidence="17" key="1">
    <citation type="journal article" date="2019" name="Int. J. Syst. Evol. Microbiol.">
        <title>The Global Catalogue of Microorganisms (GCM) 10K type strain sequencing project: providing services to taxonomists for standard genome sequencing and annotation.</title>
        <authorList>
            <consortium name="The Broad Institute Genomics Platform"/>
            <consortium name="The Broad Institute Genome Sequencing Center for Infectious Disease"/>
            <person name="Wu L."/>
            <person name="Ma J."/>
        </authorList>
    </citation>
    <scope>NUCLEOTIDE SEQUENCE [LARGE SCALE GENOMIC DNA]</scope>
    <source>
        <strain evidence="17">CCUG 52537</strain>
    </source>
</reference>
<evidence type="ECO:0000256" key="4">
    <source>
        <dbReference type="ARBA" id="ARBA00022496"/>
    </source>
</evidence>
<keyword evidence="17" id="KW-1185">Reference proteome</keyword>
<evidence type="ECO:0000256" key="6">
    <source>
        <dbReference type="ARBA" id="ARBA00023004"/>
    </source>
</evidence>
<keyword evidence="13" id="KW-0732">Signal</keyword>
<evidence type="ECO:0000256" key="8">
    <source>
        <dbReference type="ARBA" id="ARBA00023077"/>
    </source>
</evidence>
<keyword evidence="10 11" id="KW-0998">Cell outer membrane</keyword>
<dbReference type="CDD" id="cd01347">
    <property type="entry name" value="ligand_gated_channel"/>
    <property type="match status" value="1"/>
</dbReference>
<keyword evidence="2 11" id="KW-0813">Transport</keyword>
<keyword evidence="6" id="KW-0408">Iron</keyword>
<dbReference type="InterPro" id="IPR000531">
    <property type="entry name" value="Beta-barrel_TonB"/>
</dbReference>
<keyword evidence="16" id="KW-0675">Receptor</keyword>
<keyword evidence="8 12" id="KW-0798">TonB box</keyword>
<feature type="signal peptide" evidence="13">
    <location>
        <begin position="1"/>
        <end position="23"/>
    </location>
</feature>
<dbReference type="InterPro" id="IPR036942">
    <property type="entry name" value="Beta-barrel_TonB_sf"/>
</dbReference>
<keyword evidence="7" id="KW-0406">Ion transport</keyword>
<evidence type="ECO:0000256" key="11">
    <source>
        <dbReference type="PROSITE-ProRule" id="PRU01360"/>
    </source>
</evidence>
<evidence type="ECO:0000256" key="7">
    <source>
        <dbReference type="ARBA" id="ARBA00023065"/>
    </source>
</evidence>
<dbReference type="PANTHER" id="PTHR32552:SF81">
    <property type="entry name" value="TONB-DEPENDENT OUTER MEMBRANE RECEPTOR"/>
    <property type="match status" value="1"/>
</dbReference>
<evidence type="ECO:0000313" key="16">
    <source>
        <dbReference type="EMBL" id="MFD0847798.1"/>
    </source>
</evidence>
<name>A0ABW3C029_SPHXN</name>
<feature type="domain" description="TonB-dependent receptor plug" evidence="15">
    <location>
        <begin position="51"/>
        <end position="156"/>
    </location>
</feature>
<comment type="subcellular location">
    <subcellularLocation>
        <location evidence="1 11">Cell outer membrane</location>
        <topology evidence="1 11">Multi-pass membrane protein</topology>
    </subcellularLocation>
</comment>
<feature type="chain" id="PRO_5046636228" evidence="13">
    <location>
        <begin position="24"/>
        <end position="739"/>
    </location>
</feature>
<comment type="caution">
    <text evidence="16">The sequence shown here is derived from an EMBL/GenBank/DDBJ whole genome shotgun (WGS) entry which is preliminary data.</text>
</comment>
<keyword evidence="4" id="KW-0410">Iron transport</keyword>
<dbReference type="Proteomes" id="UP001597124">
    <property type="component" value="Unassembled WGS sequence"/>
</dbReference>
<sequence length="739" mass="79842">MISRYTCVLLAGTAGLFSATAFAQAETAGEAPSVWAGEEIIVTAQKRSESLQDVPLAISALSGDSLSDRAITDVASLAMAVPSLTFGSYGGQARIAIRGIGFDTINPGGEGRVAYHLNGVYLSRPAATTGTFFDVNRVEVLRGPQGTLYGRNATGGSINVIPRGPTDAFEGYLNLGYGNYNAITTEGAIGGPITDGVGFRVAFSTEDHDGYGRNITTGNEIDNAKRRAVRGMLSFALGETAKLDLSADYSTEDDRNYGNHYLGRASTVISPVGLLVGGVVPNDPRDIANDFDPQNDRTFWGLSARLEVGLGDLTLTSITGYRNNEYSLLTDLDATSAAISRFTFAEKGDHFSQELQLAGEIGRFEFLVGGFYFEESLSGNVAIPFDRMAIGMPALMVQGYEVNGDVKTKALAGFGQGSYALTDTLKATLGLRYSWERHDISDQFQLDLFRPYVPGAELIPAATRDARRSENSVTPKFGLEFSPRKDMLFYASMSKGFKSGGYNLGDIIDPNTGLANDGFKPETLWSYDAGFRGSFADGRVELNANAFYYDYKNLQVSKVVNTTVIIENAAASTIYGIEAQAIVRPLRGLQLEVTPTWLHGRYKDFQSANPADPFNPTPVVLDGNPIIQAPEVALNLAAQYKANVGAGSLRLRGEMGFQDRVYFTPFKERNVSREPNTLLNVFASYTLDNWEISVFGRNLTDKTVIANALVNSGLIGLPITGTLYPPRTYGVRIGYKFGS</sequence>
<evidence type="ECO:0000256" key="9">
    <source>
        <dbReference type="ARBA" id="ARBA00023136"/>
    </source>
</evidence>